<dbReference type="SMART" id="SM01139">
    <property type="entry name" value="Drf_FH3"/>
    <property type="match status" value="1"/>
</dbReference>
<name>A0A8J6HAA6_TENMO</name>
<feature type="domain" description="GBD/FH3" evidence="8">
    <location>
        <begin position="108"/>
        <end position="472"/>
    </location>
</feature>
<dbReference type="Gene3D" id="1.10.238.150">
    <property type="entry name" value="Formin, FH3 diaphanous domain"/>
    <property type="match status" value="1"/>
</dbReference>
<reference evidence="10" key="2">
    <citation type="submission" date="2021-08" db="EMBL/GenBank/DDBJ databases">
        <authorList>
            <person name="Eriksson T."/>
        </authorList>
    </citation>
    <scope>NUCLEOTIDE SEQUENCE</scope>
    <source>
        <strain evidence="10">Stoneville</strain>
        <tissue evidence="10">Whole head</tissue>
    </source>
</reference>
<evidence type="ECO:0000259" key="7">
    <source>
        <dbReference type="PROSITE" id="PS51231"/>
    </source>
</evidence>
<feature type="region of interest" description="Disordered" evidence="6">
    <location>
        <begin position="549"/>
        <end position="624"/>
    </location>
</feature>
<dbReference type="PANTHER" id="PTHR45691:SF6">
    <property type="entry name" value="PROTEIN DIAPHANOUS"/>
    <property type="match status" value="1"/>
</dbReference>
<dbReference type="GO" id="GO:0005737">
    <property type="term" value="C:cytoplasm"/>
    <property type="evidence" value="ECO:0007669"/>
    <property type="project" value="UniProtKB-SubCell"/>
</dbReference>
<dbReference type="InterPro" id="IPR042201">
    <property type="entry name" value="FH2_Formin_sf"/>
</dbReference>
<evidence type="ECO:0000313" key="10">
    <source>
        <dbReference type="EMBL" id="KAH0810626.1"/>
    </source>
</evidence>
<dbReference type="SUPFAM" id="SSF48371">
    <property type="entry name" value="ARM repeat"/>
    <property type="match status" value="1"/>
</dbReference>
<dbReference type="Pfam" id="PF02181">
    <property type="entry name" value="FH2"/>
    <property type="match status" value="1"/>
</dbReference>
<dbReference type="Gene3D" id="1.10.20.40">
    <property type="entry name" value="Formin, diaphanous GTPase-binding domain"/>
    <property type="match status" value="1"/>
</dbReference>
<dbReference type="Pfam" id="PF06371">
    <property type="entry name" value="Drf_GBD"/>
    <property type="match status" value="1"/>
</dbReference>
<dbReference type="PANTHER" id="PTHR45691">
    <property type="entry name" value="PROTEIN DIAPHANOUS"/>
    <property type="match status" value="1"/>
</dbReference>
<dbReference type="Gene3D" id="1.20.58.2220">
    <property type="entry name" value="Formin, FH2 domain"/>
    <property type="match status" value="1"/>
</dbReference>
<dbReference type="Gene3D" id="6.10.30.30">
    <property type="match status" value="1"/>
</dbReference>
<feature type="region of interest" description="Disordered" evidence="6">
    <location>
        <begin position="1090"/>
        <end position="1113"/>
    </location>
</feature>
<dbReference type="Proteomes" id="UP000719412">
    <property type="component" value="Unassembled WGS sequence"/>
</dbReference>
<dbReference type="InterPro" id="IPR015425">
    <property type="entry name" value="FH2_Formin"/>
</dbReference>
<feature type="coiled-coil region" evidence="5">
    <location>
        <begin position="1034"/>
        <end position="1064"/>
    </location>
</feature>
<evidence type="ECO:0008006" key="12">
    <source>
        <dbReference type="Google" id="ProtNLM"/>
    </source>
</evidence>
<dbReference type="SMART" id="SM00498">
    <property type="entry name" value="FH2"/>
    <property type="match status" value="1"/>
</dbReference>
<evidence type="ECO:0000256" key="2">
    <source>
        <dbReference type="ARBA" id="ARBA00008214"/>
    </source>
</evidence>
<evidence type="ECO:0000256" key="3">
    <source>
        <dbReference type="ARBA" id="ARBA00022490"/>
    </source>
</evidence>
<dbReference type="GO" id="GO:0003779">
    <property type="term" value="F:actin binding"/>
    <property type="evidence" value="ECO:0007669"/>
    <property type="project" value="InterPro"/>
</dbReference>
<keyword evidence="11" id="KW-1185">Reference proteome</keyword>
<feature type="region of interest" description="Disordered" evidence="6">
    <location>
        <begin position="1140"/>
        <end position="1160"/>
    </location>
</feature>
<organism evidence="10 11">
    <name type="scientific">Tenebrio molitor</name>
    <name type="common">Yellow mealworm beetle</name>
    <dbReference type="NCBI Taxonomy" id="7067"/>
    <lineage>
        <taxon>Eukaryota</taxon>
        <taxon>Metazoa</taxon>
        <taxon>Ecdysozoa</taxon>
        <taxon>Arthropoda</taxon>
        <taxon>Hexapoda</taxon>
        <taxon>Insecta</taxon>
        <taxon>Pterygota</taxon>
        <taxon>Neoptera</taxon>
        <taxon>Endopterygota</taxon>
        <taxon>Coleoptera</taxon>
        <taxon>Polyphaga</taxon>
        <taxon>Cucujiformia</taxon>
        <taxon>Tenebrionidae</taxon>
        <taxon>Tenebrio</taxon>
    </lineage>
</organism>
<feature type="compositionally biased region" description="Pro residues" evidence="6">
    <location>
        <begin position="553"/>
        <end position="624"/>
    </location>
</feature>
<evidence type="ECO:0000256" key="4">
    <source>
        <dbReference type="ARBA" id="ARBA00023054"/>
    </source>
</evidence>
<dbReference type="InterPro" id="IPR014768">
    <property type="entry name" value="GBD/FH3_dom"/>
</dbReference>
<dbReference type="PROSITE" id="PS51231">
    <property type="entry name" value="DAD"/>
    <property type="match status" value="1"/>
</dbReference>
<dbReference type="SUPFAM" id="SSF101447">
    <property type="entry name" value="Formin homology 2 domain (FH2 domain)"/>
    <property type="match status" value="1"/>
</dbReference>
<dbReference type="GO" id="GO:0031267">
    <property type="term" value="F:small GTPase binding"/>
    <property type="evidence" value="ECO:0007669"/>
    <property type="project" value="InterPro"/>
</dbReference>
<reference evidence="10" key="1">
    <citation type="journal article" date="2020" name="J Insects Food Feed">
        <title>The yellow mealworm (Tenebrio molitor) genome: a resource for the emerging insects as food and feed industry.</title>
        <authorList>
            <person name="Eriksson T."/>
            <person name="Andere A."/>
            <person name="Kelstrup H."/>
            <person name="Emery V."/>
            <person name="Picard C."/>
        </authorList>
    </citation>
    <scope>NUCLEOTIDE SEQUENCE</scope>
    <source>
        <strain evidence="10">Stoneville</strain>
        <tissue evidence="10">Whole head</tissue>
    </source>
</reference>
<dbReference type="InterPro" id="IPR044933">
    <property type="entry name" value="DIA_GBD_sf"/>
</dbReference>
<dbReference type="InterPro" id="IPR010472">
    <property type="entry name" value="FH3_dom"/>
</dbReference>
<dbReference type="GO" id="GO:0005884">
    <property type="term" value="C:actin filament"/>
    <property type="evidence" value="ECO:0007669"/>
    <property type="project" value="TreeGrafter"/>
</dbReference>
<feature type="coiled-coil region" evidence="5">
    <location>
        <begin position="496"/>
        <end position="530"/>
    </location>
</feature>
<accession>A0A8J6HAA6</accession>
<feature type="compositionally biased region" description="Polar residues" evidence="6">
    <location>
        <begin position="78"/>
        <end position="91"/>
    </location>
</feature>
<feature type="region of interest" description="Disordered" evidence="6">
    <location>
        <begin position="1"/>
        <end position="25"/>
    </location>
</feature>
<dbReference type="Gene3D" id="1.20.58.630">
    <property type="match status" value="1"/>
</dbReference>
<sequence>MTSPTPSKGISPRSKRDQYKSIRKTNIPQITPSRHNIYFYVYTTPTCRVIFINRKRSISQLESWFKGGGARKAPGSRPASQSSMLRPSSESDFTEAEDKAIKIFAEQVEKMSEKEVNVKFDELLSDMNLNNAKKMPLTMMSLDQKKQMLILKCKGTNQDVGHKFDKPTDYTTYLEQYSRPELLNMGKILNCVESLRIALTNNILSWMREFGYNGMKIVFKVLDLAIKERETKVQIECLRCVEKFMNNTDGLRMFLKYDVGHEIVAKCLDHRNQPVMIQALKILAALCFLDDHAGCSGTDKMLVAITKVHEANDVPRFLPIVNAITKCADNADLQSMCFQFINALLSQTDDFEFRMHLRNEIVRNGLYDTLVELKNETNPVIKNQFEIFENHKDIDLDELHDRFDKVRLDMDDIQDCFEVLKNMTLETGAEPYFLSILQHLLFIRDDINIRPAYFKLIEECVSQIVLQKSGIDPDFNKKRFDLDLQPLLDELKEKPVEIENSKIEELKKQLEEALGAKAEAEAKLELLARQPKESGGGKLDPSVVSGVAEALKAPPPPPMPGSGVPPPPPPPMMGGPPPPPMPGSGGPPPPPMPGSGGPPPPPMPGMGGPPPPPMPGMGGPPPPPMMGGPARVPLPGMAAETLPHGLKPKKKWDVSGPLKKANWKTIVPQKMSEKAFWVKVQEEQLASPDILDGLAKKFSSKPAKKLEDVTDSAGSNTGTLKKVKELKVLDGKSAQNISILLGGSLKHMSYDDITKCLLKCDDQVLTENVTEQLIQYLPPADQLTKLQQFKDKYDQLTEAEQFCVKISHVKRLLPRLKSLGFKHHYTEMVNDTKPDIVAATAACQEVKKSKKFARMLELILLLGNYMNSGSRNAQAFGFEMSFLTKLTGTKDVNNKQTLLHYIVETTESKFPELLNFFDEMPHIDRASRVSLDTIQKTLKQMDSNIRNLQTDINNNRVPQSGDDKFLEVMEKFAEDAREQCDVLQNMFKKMDSLYTDLSEYYVFDKQKYTLEEFFTDLKTFKDSFIEAKKDNDRERELVEKKEKARLAKEKADREKKERDATKKAFIDINPKETQEGVMDSLLEALQTGSAFSREQKRKRGSRPAGDGFEENILAERRAQLVRSRSRSGLIAGRELMRASSDLAPYDSSDEVSRSTTSLFF</sequence>
<dbReference type="AlphaFoldDB" id="A0A8J6HAA6"/>
<dbReference type="InterPro" id="IPR011989">
    <property type="entry name" value="ARM-like"/>
</dbReference>
<evidence type="ECO:0000259" key="9">
    <source>
        <dbReference type="PROSITE" id="PS51444"/>
    </source>
</evidence>
<dbReference type="InterPro" id="IPR010473">
    <property type="entry name" value="GTPase-bd"/>
</dbReference>
<feature type="domain" description="FH2" evidence="9">
    <location>
        <begin position="648"/>
        <end position="1050"/>
    </location>
</feature>
<evidence type="ECO:0000313" key="11">
    <source>
        <dbReference type="Proteomes" id="UP000719412"/>
    </source>
</evidence>
<dbReference type="PROSITE" id="PS51232">
    <property type="entry name" value="GBD_FH3"/>
    <property type="match status" value="1"/>
</dbReference>
<dbReference type="PROSITE" id="PS51444">
    <property type="entry name" value="FH2"/>
    <property type="match status" value="1"/>
</dbReference>
<proteinExistence type="inferred from homology"/>
<dbReference type="InterPro" id="IPR014767">
    <property type="entry name" value="DAD_dom"/>
</dbReference>
<dbReference type="GO" id="GO:0030041">
    <property type="term" value="P:actin filament polymerization"/>
    <property type="evidence" value="ECO:0007669"/>
    <property type="project" value="TreeGrafter"/>
</dbReference>
<gene>
    <name evidence="10" type="ORF">GEV33_012166</name>
</gene>
<evidence type="ECO:0000256" key="5">
    <source>
        <dbReference type="SAM" id="Coils"/>
    </source>
</evidence>
<comment type="caution">
    <text evidence="10">The sequence shown here is derived from an EMBL/GenBank/DDBJ whole genome shotgun (WGS) entry which is preliminary data.</text>
</comment>
<comment type="subcellular location">
    <subcellularLocation>
        <location evidence="1">Cytoplasm</location>
    </subcellularLocation>
</comment>
<keyword evidence="4 5" id="KW-0175">Coiled coil</keyword>
<feature type="domain" description="DAD" evidence="7">
    <location>
        <begin position="1071"/>
        <end position="1103"/>
    </location>
</feature>
<feature type="region of interest" description="Disordered" evidence="6">
    <location>
        <begin position="66"/>
        <end position="93"/>
    </location>
</feature>
<dbReference type="InterPro" id="IPR016024">
    <property type="entry name" value="ARM-type_fold"/>
</dbReference>
<dbReference type="Pfam" id="PF06367">
    <property type="entry name" value="Drf_FH3"/>
    <property type="match status" value="1"/>
</dbReference>
<dbReference type="Pfam" id="PF06345">
    <property type="entry name" value="Drf_DAD"/>
    <property type="match status" value="1"/>
</dbReference>
<comment type="similarity">
    <text evidence="2">Belongs to the formin homology family. Diaphanous subfamily.</text>
</comment>
<evidence type="ECO:0000259" key="8">
    <source>
        <dbReference type="PROSITE" id="PS51232"/>
    </source>
</evidence>
<dbReference type="SMART" id="SM01140">
    <property type="entry name" value="Drf_GBD"/>
    <property type="match status" value="1"/>
</dbReference>
<protein>
    <recommendedName>
        <fullName evidence="12">Protein diaphanous</fullName>
    </recommendedName>
</protein>
<evidence type="ECO:0000256" key="6">
    <source>
        <dbReference type="SAM" id="MobiDB-lite"/>
    </source>
</evidence>
<dbReference type="InterPro" id="IPR051412">
    <property type="entry name" value="Formin_Homology_Diaphanous_sf"/>
</dbReference>
<keyword evidence="3" id="KW-0963">Cytoplasm</keyword>
<dbReference type="InterPro" id="IPR010465">
    <property type="entry name" value="Drf_DAD"/>
</dbReference>
<evidence type="ECO:0000256" key="1">
    <source>
        <dbReference type="ARBA" id="ARBA00004496"/>
    </source>
</evidence>
<dbReference type="Gene3D" id="1.25.10.10">
    <property type="entry name" value="Leucine-rich Repeat Variant"/>
    <property type="match status" value="1"/>
</dbReference>
<dbReference type="EMBL" id="JABDTM020027374">
    <property type="protein sequence ID" value="KAH0810626.1"/>
    <property type="molecule type" value="Genomic_DNA"/>
</dbReference>